<evidence type="ECO:0000313" key="1">
    <source>
        <dbReference type="EMBL" id="GAG49623.1"/>
    </source>
</evidence>
<accession>X0YMA2</accession>
<dbReference type="InterPro" id="IPR024227">
    <property type="entry name" value="DUF3795"/>
</dbReference>
<evidence type="ECO:0008006" key="2">
    <source>
        <dbReference type="Google" id="ProtNLM"/>
    </source>
</evidence>
<comment type="caution">
    <text evidence="1">The sequence shown here is derived from an EMBL/GenBank/DDBJ whole genome shotgun (WGS) entry which is preliminary data.</text>
</comment>
<feature type="non-terminal residue" evidence="1">
    <location>
        <position position="78"/>
    </location>
</feature>
<organism evidence="1">
    <name type="scientific">marine sediment metagenome</name>
    <dbReference type="NCBI Taxonomy" id="412755"/>
    <lineage>
        <taxon>unclassified sequences</taxon>
        <taxon>metagenomes</taxon>
        <taxon>ecological metagenomes</taxon>
    </lineage>
</organism>
<dbReference type="Pfam" id="PF12675">
    <property type="entry name" value="DUF3795"/>
    <property type="match status" value="1"/>
</dbReference>
<proteinExistence type="predicted"/>
<reference evidence="1" key="1">
    <citation type="journal article" date="2014" name="Front. Microbiol.">
        <title>High frequency of phylogenetically diverse reductive dehalogenase-homologous genes in deep subseafloor sedimentary metagenomes.</title>
        <authorList>
            <person name="Kawai M."/>
            <person name="Futagami T."/>
            <person name="Toyoda A."/>
            <person name="Takaki Y."/>
            <person name="Nishi S."/>
            <person name="Hori S."/>
            <person name="Arai W."/>
            <person name="Tsubouchi T."/>
            <person name="Morono Y."/>
            <person name="Uchiyama I."/>
            <person name="Ito T."/>
            <person name="Fujiyama A."/>
            <person name="Inagaki F."/>
            <person name="Takami H."/>
        </authorList>
    </citation>
    <scope>NUCLEOTIDE SEQUENCE</scope>
    <source>
        <strain evidence="1">Expedition CK06-06</strain>
    </source>
</reference>
<gene>
    <name evidence="1" type="ORF">S01H1_77220</name>
</gene>
<sequence length="78" mass="8580">MAETKPHSLMAYCGLDCSTCFGYTKTISEAAKGLRRTMRAEKVKQVWPSIPFLGDYDAFKKDLDALAGLRCRGCLEGG</sequence>
<dbReference type="EMBL" id="BARS01051889">
    <property type="protein sequence ID" value="GAG49623.1"/>
    <property type="molecule type" value="Genomic_DNA"/>
</dbReference>
<dbReference type="AlphaFoldDB" id="X0YMA2"/>
<name>X0YMA2_9ZZZZ</name>
<protein>
    <recommendedName>
        <fullName evidence="2">DUF3795 domain-containing protein</fullName>
    </recommendedName>
</protein>